<dbReference type="EMBL" id="BGPR01003709">
    <property type="protein sequence ID" value="GBM91487.1"/>
    <property type="molecule type" value="Genomic_DNA"/>
</dbReference>
<protein>
    <recommendedName>
        <fullName evidence="4">Secreted protein</fullName>
    </recommendedName>
</protein>
<dbReference type="AlphaFoldDB" id="A0A4Y2JNI8"/>
<name>A0A4Y2JNI8_ARAVE</name>
<accession>A0A4Y2JNI8</accession>
<keyword evidence="1" id="KW-0732">Signal</keyword>
<evidence type="ECO:0000313" key="3">
    <source>
        <dbReference type="Proteomes" id="UP000499080"/>
    </source>
</evidence>
<reference evidence="2 3" key="1">
    <citation type="journal article" date="2019" name="Sci. Rep.">
        <title>Orb-weaving spider Araneus ventricosus genome elucidates the spidroin gene catalogue.</title>
        <authorList>
            <person name="Kono N."/>
            <person name="Nakamura H."/>
            <person name="Ohtoshi R."/>
            <person name="Moran D.A.P."/>
            <person name="Shinohara A."/>
            <person name="Yoshida Y."/>
            <person name="Fujiwara M."/>
            <person name="Mori M."/>
            <person name="Tomita M."/>
            <person name="Arakawa K."/>
        </authorList>
    </citation>
    <scope>NUCLEOTIDE SEQUENCE [LARGE SCALE GENOMIC DNA]</scope>
</reference>
<organism evidence="2 3">
    <name type="scientific">Araneus ventricosus</name>
    <name type="common">Orbweaver spider</name>
    <name type="synonym">Epeira ventricosa</name>
    <dbReference type="NCBI Taxonomy" id="182803"/>
    <lineage>
        <taxon>Eukaryota</taxon>
        <taxon>Metazoa</taxon>
        <taxon>Ecdysozoa</taxon>
        <taxon>Arthropoda</taxon>
        <taxon>Chelicerata</taxon>
        <taxon>Arachnida</taxon>
        <taxon>Araneae</taxon>
        <taxon>Araneomorphae</taxon>
        <taxon>Entelegynae</taxon>
        <taxon>Araneoidea</taxon>
        <taxon>Araneidae</taxon>
        <taxon>Araneus</taxon>
    </lineage>
</organism>
<evidence type="ECO:0000256" key="1">
    <source>
        <dbReference type="SAM" id="SignalP"/>
    </source>
</evidence>
<dbReference type="Proteomes" id="UP000499080">
    <property type="component" value="Unassembled WGS sequence"/>
</dbReference>
<evidence type="ECO:0000313" key="2">
    <source>
        <dbReference type="EMBL" id="GBM91487.1"/>
    </source>
</evidence>
<feature type="chain" id="PRO_5021384577" description="Secreted protein" evidence="1">
    <location>
        <begin position="18"/>
        <end position="104"/>
    </location>
</feature>
<feature type="signal peptide" evidence="1">
    <location>
        <begin position="1"/>
        <end position="17"/>
    </location>
</feature>
<gene>
    <name evidence="2" type="ORF">AVEN_140909_1</name>
</gene>
<sequence>MWMHGTKSATWIQIILTLVVELSRELLYSHSAAQCRFEYDCPQNPSHELKWTKKKCVNVYSTCPLSFVLCGSATFVAARNGMRRHFVLVANDDFDEVGLRMRGN</sequence>
<proteinExistence type="predicted"/>
<keyword evidence="3" id="KW-1185">Reference proteome</keyword>
<comment type="caution">
    <text evidence="2">The sequence shown here is derived from an EMBL/GenBank/DDBJ whole genome shotgun (WGS) entry which is preliminary data.</text>
</comment>
<evidence type="ECO:0008006" key="4">
    <source>
        <dbReference type="Google" id="ProtNLM"/>
    </source>
</evidence>